<evidence type="ECO:0000256" key="1">
    <source>
        <dbReference type="ARBA" id="ARBA00023125"/>
    </source>
</evidence>
<name>A0A5P1EWT5_ASPOF</name>
<proteinExistence type="predicted"/>
<dbReference type="InterPro" id="IPR000424">
    <property type="entry name" value="Primosome_PriB/ssb"/>
</dbReference>
<reference evidence="4" key="1">
    <citation type="journal article" date="2017" name="Nat. Commun.">
        <title>The asparagus genome sheds light on the origin and evolution of a young Y chromosome.</title>
        <authorList>
            <person name="Harkess A."/>
            <person name="Zhou J."/>
            <person name="Xu C."/>
            <person name="Bowers J.E."/>
            <person name="Van der Hulst R."/>
            <person name="Ayyampalayam S."/>
            <person name="Mercati F."/>
            <person name="Riccardi P."/>
            <person name="McKain M.R."/>
            <person name="Kakrana A."/>
            <person name="Tang H."/>
            <person name="Ray J."/>
            <person name="Groenendijk J."/>
            <person name="Arikit S."/>
            <person name="Mathioni S.M."/>
            <person name="Nakano M."/>
            <person name="Shan H."/>
            <person name="Telgmann-Rauber A."/>
            <person name="Kanno A."/>
            <person name="Yue Z."/>
            <person name="Chen H."/>
            <person name="Li W."/>
            <person name="Chen Y."/>
            <person name="Xu X."/>
            <person name="Zhang Y."/>
            <person name="Luo S."/>
            <person name="Chen H."/>
            <person name="Gao J."/>
            <person name="Mao Z."/>
            <person name="Pires J.C."/>
            <person name="Luo M."/>
            <person name="Kudrna D."/>
            <person name="Wing R.A."/>
            <person name="Meyers B.C."/>
            <person name="Yi K."/>
            <person name="Kong H."/>
            <person name="Lavrijsen P."/>
            <person name="Sunseri F."/>
            <person name="Falavigna A."/>
            <person name="Ye Y."/>
            <person name="Leebens-Mack J.H."/>
            <person name="Chen G."/>
        </authorList>
    </citation>
    <scope>NUCLEOTIDE SEQUENCE [LARGE SCALE GENOMIC DNA]</scope>
    <source>
        <strain evidence="4">cv. DH0086</strain>
    </source>
</reference>
<dbReference type="Gramene" id="ONK69617">
    <property type="protein sequence ID" value="ONK69617"/>
    <property type="gene ID" value="A4U43_C05F24850"/>
</dbReference>
<evidence type="ECO:0000313" key="3">
    <source>
        <dbReference type="EMBL" id="ONK69617.1"/>
    </source>
</evidence>
<accession>A0A5P1EWT5</accession>
<gene>
    <name evidence="3" type="ORF">A4U43_C05F24850</name>
</gene>
<dbReference type="EMBL" id="CM007385">
    <property type="protein sequence ID" value="ONK69617.1"/>
    <property type="molecule type" value="Genomic_DNA"/>
</dbReference>
<dbReference type="GO" id="GO:0003697">
    <property type="term" value="F:single-stranded DNA binding"/>
    <property type="evidence" value="ECO:0007669"/>
    <property type="project" value="InterPro"/>
</dbReference>
<sequence>MSLSRSLSRLLSSSNPQKCPLLRSSSFSAETLTKSPIKRAIKRNPKSSTSDFPRPSEIPFQTKVANSVHLVGSLAVPVQLQTLPSGAFAVSVLVQESTKKGTPQLCIPVIFRGDLAHIAACHLKENDLVYVTGQLSGEALPREVEDNSEKTVESSQSHIQVVANSLSFVQKTSPGKENDTLYDQDNIASDISEETPSNLHLWRDLFDHPEEWWDNRSSKSNRARAAFKHKKSGQQLWINDSTPEWVLSKLDMLGQTPSSGTNNERNNNAKSLWNDLVDNPQQWWDNRGDKLKGLVNGKYPDFKQKDTKKGLWLDTAPDWVLLKLNGLVFGSSNSTTKSEKENLWRDLVENPNKWWDKRSNKIKPIHPDFKHKDTGEALWIGSSTPSWVLPKLPPVVTAQNVDLEKAILQSDTR</sequence>
<dbReference type="OMA" id="PNVTYPQ"/>
<protein>
    <submittedName>
        <fullName evidence="3">Uncharacterized protein</fullName>
    </submittedName>
</protein>
<dbReference type="SUPFAM" id="SSF50249">
    <property type="entry name" value="Nucleic acid-binding proteins"/>
    <property type="match status" value="1"/>
</dbReference>
<keyword evidence="1 2" id="KW-0238">DNA-binding</keyword>
<dbReference type="Gene3D" id="2.40.50.140">
    <property type="entry name" value="Nucleic acid-binding proteins"/>
    <property type="match status" value="1"/>
</dbReference>
<dbReference type="GO" id="GO:0006264">
    <property type="term" value="P:mitochondrial DNA replication"/>
    <property type="evidence" value="ECO:0007669"/>
    <property type="project" value="TreeGrafter"/>
</dbReference>
<keyword evidence="4" id="KW-1185">Reference proteome</keyword>
<dbReference type="Proteomes" id="UP000243459">
    <property type="component" value="Chromosome 5"/>
</dbReference>
<dbReference type="PANTHER" id="PTHR10302:SF23">
    <property type="entry name" value="PROTEIN OSB4, CHLOROPLASTIC"/>
    <property type="match status" value="1"/>
</dbReference>
<dbReference type="PROSITE" id="PS50935">
    <property type="entry name" value="SSB"/>
    <property type="match status" value="1"/>
</dbReference>
<dbReference type="AlphaFoldDB" id="A0A5P1EWT5"/>
<dbReference type="InterPro" id="IPR012340">
    <property type="entry name" value="NA-bd_OB-fold"/>
</dbReference>
<organism evidence="3 4">
    <name type="scientific">Asparagus officinalis</name>
    <name type="common">Garden asparagus</name>
    <dbReference type="NCBI Taxonomy" id="4686"/>
    <lineage>
        <taxon>Eukaryota</taxon>
        <taxon>Viridiplantae</taxon>
        <taxon>Streptophyta</taxon>
        <taxon>Embryophyta</taxon>
        <taxon>Tracheophyta</taxon>
        <taxon>Spermatophyta</taxon>
        <taxon>Magnoliopsida</taxon>
        <taxon>Liliopsida</taxon>
        <taxon>Asparagales</taxon>
        <taxon>Asparagaceae</taxon>
        <taxon>Asparagoideae</taxon>
        <taxon>Asparagus</taxon>
    </lineage>
</organism>
<dbReference type="InterPro" id="IPR011344">
    <property type="entry name" value="ssDNA-bd"/>
</dbReference>
<dbReference type="PANTHER" id="PTHR10302">
    <property type="entry name" value="SINGLE-STRANDED DNA-BINDING PROTEIN"/>
    <property type="match status" value="1"/>
</dbReference>
<evidence type="ECO:0000313" key="4">
    <source>
        <dbReference type="Proteomes" id="UP000243459"/>
    </source>
</evidence>
<dbReference type="GO" id="GO:0042645">
    <property type="term" value="C:mitochondrial nucleoid"/>
    <property type="evidence" value="ECO:0007669"/>
    <property type="project" value="TreeGrafter"/>
</dbReference>
<evidence type="ECO:0000256" key="2">
    <source>
        <dbReference type="PROSITE-ProRule" id="PRU00252"/>
    </source>
</evidence>